<dbReference type="GO" id="GO:1990253">
    <property type="term" value="P:cellular response to leucine starvation"/>
    <property type="evidence" value="ECO:0007669"/>
    <property type="project" value="TreeGrafter"/>
</dbReference>
<feature type="region of interest" description="Disordered" evidence="7">
    <location>
        <begin position="695"/>
        <end position="738"/>
    </location>
</feature>
<evidence type="ECO:0000256" key="3">
    <source>
        <dbReference type="ARBA" id="ARBA00022490"/>
    </source>
</evidence>
<evidence type="ECO:0000313" key="9">
    <source>
        <dbReference type="Proteomes" id="UP000639338"/>
    </source>
</evidence>
<evidence type="ECO:0000256" key="1">
    <source>
        <dbReference type="ARBA" id="ARBA00004496"/>
    </source>
</evidence>
<dbReference type="EMBL" id="JACMRX010000004">
    <property type="protein sequence ID" value="KAF7991155.1"/>
    <property type="molecule type" value="Genomic_DNA"/>
</dbReference>
<dbReference type="GO" id="GO:0070728">
    <property type="term" value="F:L-leucine binding"/>
    <property type="evidence" value="ECO:0007669"/>
    <property type="project" value="TreeGrafter"/>
</dbReference>
<dbReference type="Proteomes" id="UP000639338">
    <property type="component" value="Unassembled WGS sequence"/>
</dbReference>
<accession>A0A834XPS4</accession>
<evidence type="ECO:0000256" key="2">
    <source>
        <dbReference type="ARBA" id="ARBA00008350"/>
    </source>
</evidence>
<comment type="caution">
    <text evidence="8">The sequence shown here is derived from an EMBL/GenBank/DDBJ whole genome shotgun (WGS) entry which is preliminary data.</text>
</comment>
<feature type="region of interest" description="Disordered" evidence="7">
    <location>
        <begin position="405"/>
        <end position="435"/>
    </location>
</feature>
<dbReference type="GO" id="GO:0016684">
    <property type="term" value="F:oxidoreductase activity, acting on peroxide as acceptor"/>
    <property type="evidence" value="ECO:0007669"/>
    <property type="project" value="TreeGrafter"/>
</dbReference>
<evidence type="ECO:0000256" key="6">
    <source>
        <dbReference type="SAM" id="Coils"/>
    </source>
</evidence>
<dbReference type="PANTHER" id="PTHR12474:SF0">
    <property type="entry name" value="SESTRIN HOMOLOG"/>
    <property type="match status" value="1"/>
</dbReference>
<proteinExistence type="inferred from homology"/>
<evidence type="ECO:0000256" key="4">
    <source>
        <dbReference type="ARBA" id="ARBA00023002"/>
    </source>
</evidence>
<dbReference type="GO" id="GO:1904262">
    <property type="term" value="P:negative regulation of TORC1 signaling"/>
    <property type="evidence" value="ECO:0007669"/>
    <property type="project" value="TreeGrafter"/>
</dbReference>
<evidence type="ECO:0000256" key="7">
    <source>
        <dbReference type="SAM" id="MobiDB-lite"/>
    </source>
</evidence>
<reference evidence="8 9" key="1">
    <citation type="submission" date="2020-08" db="EMBL/GenBank/DDBJ databases">
        <title>Aphidius gifuensis genome sequencing and assembly.</title>
        <authorList>
            <person name="Du Z."/>
        </authorList>
    </citation>
    <scope>NUCLEOTIDE SEQUENCE [LARGE SCALE GENOMIC DNA]</scope>
    <source>
        <strain evidence="8">YNYX2018</strain>
        <tissue evidence="8">Adults</tissue>
    </source>
</reference>
<dbReference type="Pfam" id="PF04636">
    <property type="entry name" value="PA26"/>
    <property type="match status" value="1"/>
</dbReference>
<comment type="catalytic activity">
    <reaction evidence="5">
        <text>a hydroperoxide + L-cysteinyl-[protein] = S-hydroxy-L-cysteinyl-[protein] + an alcohol</text>
        <dbReference type="Rhea" id="RHEA:67124"/>
        <dbReference type="Rhea" id="RHEA-COMP:10131"/>
        <dbReference type="Rhea" id="RHEA-COMP:17193"/>
        <dbReference type="ChEBI" id="CHEBI:29950"/>
        <dbReference type="ChEBI" id="CHEBI:30879"/>
        <dbReference type="ChEBI" id="CHEBI:35924"/>
        <dbReference type="ChEBI" id="CHEBI:61973"/>
    </reaction>
    <physiologicalReaction direction="left-to-right" evidence="5">
        <dbReference type="Rhea" id="RHEA:67125"/>
    </physiologicalReaction>
</comment>
<evidence type="ECO:0000256" key="5">
    <source>
        <dbReference type="ARBA" id="ARBA00049242"/>
    </source>
</evidence>
<evidence type="ECO:0008006" key="10">
    <source>
        <dbReference type="Google" id="ProtNLM"/>
    </source>
</evidence>
<dbReference type="GO" id="GO:1901031">
    <property type="term" value="P:regulation of response to reactive oxygen species"/>
    <property type="evidence" value="ECO:0007669"/>
    <property type="project" value="InterPro"/>
</dbReference>
<dbReference type="InterPro" id="IPR006730">
    <property type="entry name" value="Sestrin"/>
</dbReference>
<dbReference type="OrthoDB" id="337464at2759"/>
<keyword evidence="6" id="KW-0175">Coiled coil</keyword>
<evidence type="ECO:0000313" key="8">
    <source>
        <dbReference type="EMBL" id="KAF7991155.1"/>
    </source>
</evidence>
<organism evidence="8 9">
    <name type="scientific">Aphidius gifuensis</name>
    <name type="common">Parasitoid wasp</name>
    <dbReference type="NCBI Taxonomy" id="684658"/>
    <lineage>
        <taxon>Eukaryota</taxon>
        <taxon>Metazoa</taxon>
        <taxon>Ecdysozoa</taxon>
        <taxon>Arthropoda</taxon>
        <taxon>Hexapoda</taxon>
        <taxon>Insecta</taxon>
        <taxon>Pterygota</taxon>
        <taxon>Neoptera</taxon>
        <taxon>Endopterygota</taxon>
        <taxon>Hymenoptera</taxon>
        <taxon>Apocrita</taxon>
        <taxon>Ichneumonoidea</taxon>
        <taxon>Braconidae</taxon>
        <taxon>Aphidiinae</taxon>
        <taxon>Aphidius</taxon>
    </lineage>
</organism>
<dbReference type="AlphaFoldDB" id="A0A834XPS4"/>
<feature type="coiled-coil region" evidence="6">
    <location>
        <begin position="745"/>
        <end position="772"/>
    </location>
</feature>
<dbReference type="Gene3D" id="1.20.1290.10">
    <property type="entry name" value="AhpD-like"/>
    <property type="match status" value="1"/>
</dbReference>
<comment type="subcellular location">
    <subcellularLocation>
        <location evidence="1">Cytoplasm</location>
    </subcellularLocation>
</comment>
<gene>
    <name evidence="8" type="ORF">HCN44_002717</name>
</gene>
<dbReference type="GO" id="GO:0071233">
    <property type="term" value="P:cellular response to L-leucine"/>
    <property type="evidence" value="ECO:0007669"/>
    <property type="project" value="TreeGrafter"/>
</dbReference>
<keyword evidence="3" id="KW-0963">Cytoplasm</keyword>
<sequence>MYRDRNKSSGSGSSTKGDEVEIVSKFLAPLCDRDETARNIALAAAQTTVEGWLGGVAEPNHCQEEIERMKNSRDEQIVKFKGQNGRYDMSIERTPTKIDEKYQNDNQRYQINQVKNIHDNFGTESFFPQSVTEHLAFPCDSSSNLDCIDKYHLESFDCVDGRTSNSNTLPSSTNKDRRHIMDRVVDNVAPSNTTSFDEAKGLKIENRGKRFNRDNDTRFSSSGDSERKLLYYSSSDKINELQQTTSDDTKHRFFRNKGARQKQLDDDDLDSDTRLYGKSPKFDDNMGNFGYFESNYRSYLSSSEPGRRSIDQGMSGYFFDFDETSLNDDQSTKTKTTTTNNPDGVVFNTLDGFENDYMIASYDEVLETINLECTNPSNDKIIEPSRCYESSFQDHYLRNNDDRKFTAGQTKRPLSQDEDVSSKNGRLLKGPEVTPGDVGRMLNLGNALDGPRQQTQPNKYLSLVTMHLPVILRLSVNCPFQNVRIKCSEILQLVKDRGLPVPVPTFDGPSTFVPTSELPDVNSLDERTHMLLMDAFLQNNRLDHVSRVMSSHPSYLEHFLRTQHFILRGDGPLPYDYRHLIAIMAAGRHQCSYLINLQKSEFILQSGDPTWLQGLRSIPNKLQNLYEINKILAHRPWLLNKTHIEKLTKGADNWSLAEVVHAIVLLAHFHSLSSFVFSCGINEELDNVTGHHYKENVPDNSNNLQPAKDKLSSSPKKIPTGCGKTDNIPSPPSSPSIVGEQEVGVETLLERMKRLSEKSESYEITQEELSKRFESVETQSAELAAAPQRNSKVLDSDIGLFIEDPTFIYQDFAKRGQLNDIPTFRVQDYSWDDHGYSLVNRLYNDVGNLLDDKFKIAYNLTYYTMGAHDKVDTSRFRRAIWNYIQCMFGIRHDDYDYNEVNQLLERSLKTFIKSAVCYPERVTKRDYDRVMREFKHSEKVHVNLMILEARMQAELLYALRAVMRYMT</sequence>
<dbReference type="FunFam" id="1.20.1290.10:FF:000001">
    <property type="entry name" value="Sestrin 1"/>
    <property type="match status" value="1"/>
</dbReference>
<dbReference type="GO" id="GO:0005737">
    <property type="term" value="C:cytoplasm"/>
    <property type="evidence" value="ECO:0007669"/>
    <property type="project" value="UniProtKB-SubCell"/>
</dbReference>
<keyword evidence="4" id="KW-0560">Oxidoreductase</keyword>
<comment type="similarity">
    <text evidence="2">Belongs to the sestrin family.</text>
</comment>
<keyword evidence="9" id="KW-1185">Reference proteome</keyword>
<dbReference type="PANTHER" id="PTHR12474">
    <property type="entry name" value="P53 REGULATED PA26 NUCLEAR PROTEIN SESTRIN"/>
    <property type="match status" value="1"/>
</dbReference>
<protein>
    <recommendedName>
        <fullName evidence="10">Sestrin</fullName>
    </recommendedName>
</protein>
<dbReference type="GO" id="GO:0016239">
    <property type="term" value="P:positive regulation of macroautophagy"/>
    <property type="evidence" value="ECO:0007669"/>
    <property type="project" value="TreeGrafter"/>
</dbReference>
<dbReference type="SUPFAM" id="SSF69118">
    <property type="entry name" value="AhpD-like"/>
    <property type="match status" value="1"/>
</dbReference>
<name>A0A834XPS4_APHGI</name>
<dbReference type="GO" id="GO:0005634">
    <property type="term" value="C:nucleus"/>
    <property type="evidence" value="ECO:0007669"/>
    <property type="project" value="InterPro"/>
</dbReference>
<dbReference type="InterPro" id="IPR029032">
    <property type="entry name" value="AhpD-like"/>
</dbReference>